<evidence type="ECO:0000256" key="1">
    <source>
        <dbReference type="RuleBase" id="RU000411"/>
    </source>
</evidence>
<dbReference type="OrthoDB" id="10063692at2759"/>
<dbReference type="InterPro" id="IPR000215">
    <property type="entry name" value="Serpin_fam"/>
</dbReference>
<evidence type="ECO:0000313" key="4">
    <source>
        <dbReference type="Ensembl" id="ENSSORP00005027388.1"/>
    </source>
</evidence>
<dbReference type="Gene3D" id="2.30.39.10">
    <property type="entry name" value="Alpha-1-antitrypsin, domain 1"/>
    <property type="match status" value="1"/>
</dbReference>
<dbReference type="InParanoid" id="A0A673AF90"/>
<accession>A0A673AF90</accession>
<dbReference type="Pfam" id="PF00079">
    <property type="entry name" value="Serpin"/>
    <property type="match status" value="1"/>
</dbReference>
<evidence type="ECO:0000256" key="2">
    <source>
        <dbReference type="SAM" id="SignalP"/>
    </source>
</evidence>
<dbReference type="RefSeq" id="XP_029985045.1">
    <property type="nucleotide sequence ID" value="XM_030129185.1"/>
</dbReference>
<dbReference type="InterPro" id="IPR042185">
    <property type="entry name" value="Serpin_sf_2"/>
</dbReference>
<keyword evidence="2" id="KW-0732">Signal</keyword>
<feature type="chain" id="PRO_5025416828" evidence="2">
    <location>
        <begin position="19"/>
        <end position="392"/>
    </location>
</feature>
<dbReference type="Gene3D" id="3.30.497.10">
    <property type="entry name" value="Antithrombin, subunit I, domain 2"/>
    <property type="match status" value="1"/>
</dbReference>
<dbReference type="Proteomes" id="UP000472271">
    <property type="component" value="Chromosome 24"/>
</dbReference>
<dbReference type="InterPro" id="IPR033835">
    <property type="entry name" value="PZI_serpin_dom"/>
</dbReference>
<comment type="similarity">
    <text evidence="1">Belongs to the serpin family.</text>
</comment>
<dbReference type="GO" id="GO:0007596">
    <property type="term" value="P:blood coagulation"/>
    <property type="evidence" value="ECO:0007669"/>
    <property type="project" value="InterPro"/>
</dbReference>
<dbReference type="GO" id="GO:0004867">
    <property type="term" value="F:serine-type endopeptidase inhibitor activity"/>
    <property type="evidence" value="ECO:0007669"/>
    <property type="project" value="InterPro"/>
</dbReference>
<feature type="domain" description="Serpin" evidence="3">
    <location>
        <begin position="40"/>
        <end position="389"/>
    </location>
</feature>
<dbReference type="GeneID" id="115415564"/>
<dbReference type="PROSITE" id="PS00284">
    <property type="entry name" value="SERPIN"/>
    <property type="match status" value="1"/>
</dbReference>
<dbReference type="Ensembl" id="ENSSORT00005028175.1">
    <property type="protein sequence ID" value="ENSSORP00005027388.1"/>
    <property type="gene ID" value="ENSSORG00005013069.1"/>
</dbReference>
<dbReference type="InterPro" id="IPR042178">
    <property type="entry name" value="Serpin_sf_1"/>
</dbReference>
<sequence length="392" mass="43491">MIPAMVAVVLLLLSSASSQMMGGLGQDLSDLSYRTTDFSTRLYRAVARRTDDNVFLSTFTLCTGVSALMNAATGSTQEQLQQTLSQAGMDPQRVADLFQSFRTSISQGGGEFLKQGVAVFPSQSFEMSASYVDLVQTKYGGKAQNVDYSTPLEAADTINRWAQDQVGESIQTLVTQLDPQTQLLLATAASHRVRFTLPFNASQTREERFYVDKYHVVMVPMMFRSDKYFLAYDRQLQVGVLKLPMAEGVAMLVILPDEGVDITDVEDKVTAEKVQGWIRQLKKTRLEVQLPRFLLERSYSLQDVLQTMGVTQVFQDEADFSNMGGTKGPKLTQVVHKSIINVDETSTTPATDVVFSSPPPRLTINRPFLFVVYHEATSTLMSIGRVADPKKT</sequence>
<keyword evidence="5" id="KW-1185">Reference proteome</keyword>
<organism evidence="4 5">
    <name type="scientific">Sphaeramia orbicularis</name>
    <name type="common">orbiculate cardinalfish</name>
    <dbReference type="NCBI Taxonomy" id="375764"/>
    <lineage>
        <taxon>Eukaryota</taxon>
        <taxon>Metazoa</taxon>
        <taxon>Chordata</taxon>
        <taxon>Craniata</taxon>
        <taxon>Vertebrata</taxon>
        <taxon>Euteleostomi</taxon>
        <taxon>Actinopterygii</taxon>
        <taxon>Neopterygii</taxon>
        <taxon>Teleostei</taxon>
        <taxon>Neoteleostei</taxon>
        <taxon>Acanthomorphata</taxon>
        <taxon>Gobiaria</taxon>
        <taxon>Kurtiformes</taxon>
        <taxon>Apogonoidei</taxon>
        <taxon>Apogonidae</taxon>
        <taxon>Apogoninae</taxon>
        <taxon>Sphaeramia</taxon>
    </lineage>
</organism>
<dbReference type="AlphaFoldDB" id="A0A673AF90"/>
<reference evidence="4" key="1">
    <citation type="submission" date="2019-06" db="EMBL/GenBank/DDBJ databases">
        <authorList>
            <consortium name="Wellcome Sanger Institute Data Sharing"/>
        </authorList>
    </citation>
    <scope>NUCLEOTIDE SEQUENCE [LARGE SCALE GENOMIC DNA]</scope>
</reference>
<evidence type="ECO:0000259" key="3">
    <source>
        <dbReference type="SMART" id="SM00093"/>
    </source>
</evidence>
<dbReference type="GO" id="GO:0005615">
    <property type="term" value="C:extracellular space"/>
    <property type="evidence" value="ECO:0007669"/>
    <property type="project" value="InterPro"/>
</dbReference>
<dbReference type="InterPro" id="IPR036186">
    <property type="entry name" value="Serpin_sf"/>
</dbReference>
<dbReference type="InterPro" id="IPR023795">
    <property type="entry name" value="Serpin_CS"/>
</dbReference>
<reference evidence="4" key="3">
    <citation type="submission" date="2025-09" db="UniProtKB">
        <authorList>
            <consortium name="Ensembl"/>
        </authorList>
    </citation>
    <scope>IDENTIFICATION</scope>
</reference>
<proteinExistence type="inferred from homology"/>
<protein>
    <submittedName>
        <fullName evidence="4">Protein Z-dependent protease inhibitor-like</fullName>
    </submittedName>
</protein>
<dbReference type="SUPFAM" id="SSF56574">
    <property type="entry name" value="Serpins"/>
    <property type="match status" value="1"/>
</dbReference>
<dbReference type="CDD" id="cd02055">
    <property type="entry name" value="serpinA10_PZI"/>
    <property type="match status" value="1"/>
</dbReference>
<feature type="signal peptide" evidence="2">
    <location>
        <begin position="1"/>
        <end position="18"/>
    </location>
</feature>
<evidence type="ECO:0000313" key="5">
    <source>
        <dbReference type="Proteomes" id="UP000472271"/>
    </source>
</evidence>
<gene>
    <name evidence="4" type="primary">LOC115415564</name>
</gene>
<dbReference type="InterPro" id="IPR023796">
    <property type="entry name" value="Serpin_dom"/>
</dbReference>
<dbReference type="PANTHER" id="PTHR11461:SF191">
    <property type="entry name" value="PROTEIN Z-DEPENDENT PROTEASE INHIBITOR"/>
    <property type="match status" value="1"/>
</dbReference>
<dbReference type="SMART" id="SM00093">
    <property type="entry name" value="SERPIN"/>
    <property type="match status" value="1"/>
</dbReference>
<dbReference type="PANTHER" id="PTHR11461">
    <property type="entry name" value="SERINE PROTEASE INHIBITOR, SERPIN"/>
    <property type="match status" value="1"/>
</dbReference>
<reference evidence="4" key="2">
    <citation type="submission" date="2025-08" db="UniProtKB">
        <authorList>
            <consortium name="Ensembl"/>
        </authorList>
    </citation>
    <scope>IDENTIFICATION</scope>
</reference>
<name>A0A673AF90_9TELE</name>